<dbReference type="SUPFAM" id="SSF54909">
    <property type="entry name" value="Dimeric alpha+beta barrel"/>
    <property type="match status" value="1"/>
</dbReference>
<dbReference type="GO" id="GO:0004497">
    <property type="term" value="F:monooxygenase activity"/>
    <property type="evidence" value="ECO:0007669"/>
    <property type="project" value="UniProtKB-KW"/>
</dbReference>
<dbReference type="PATRIC" id="fig|156976.3.peg.1204"/>
<dbReference type="InterPro" id="IPR050404">
    <property type="entry name" value="Heme-degrading_MO"/>
</dbReference>
<feature type="region of interest" description="Disordered" evidence="1">
    <location>
        <begin position="72"/>
        <end position="93"/>
    </location>
</feature>
<evidence type="ECO:0000256" key="1">
    <source>
        <dbReference type="SAM" id="MobiDB-lite"/>
    </source>
</evidence>
<dbReference type="PANTHER" id="PTHR34474:SF2">
    <property type="entry name" value="SIGNAL TRANSDUCTION PROTEIN TRAP"/>
    <property type="match status" value="1"/>
</dbReference>
<evidence type="ECO:0000313" key="3">
    <source>
        <dbReference type="Proteomes" id="UP000060016"/>
    </source>
</evidence>
<dbReference type="STRING" id="156976.AK829_06065"/>
<dbReference type="KEGG" id="crie:AK829_06065"/>
<dbReference type="InterPro" id="IPR011008">
    <property type="entry name" value="Dimeric_a/b-barrel"/>
</dbReference>
<reference evidence="2 3" key="1">
    <citation type="submission" date="2015-08" db="EMBL/GenBank/DDBJ databases">
        <authorList>
            <person name="Babu N.S."/>
            <person name="Beckwith C.J."/>
            <person name="Beseler K.G."/>
            <person name="Brison A."/>
            <person name="Carone J.V."/>
            <person name="Caskin T.P."/>
            <person name="Diamond M."/>
            <person name="Durham M.E."/>
            <person name="Foxe J.M."/>
            <person name="Go M."/>
            <person name="Henderson B.A."/>
            <person name="Jones I.B."/>
            <person name="McGettigan J.A."/>
            <person name="Micheletti S.J."/>
            <person name="Nasrallah M.E."/>
            <person name="Ortiz D."/>
            <person name="Piller C.R."/>
            <person name="Privatt S.R."/>
            <person name="Schneider S.L."/>
            <person name="Sharp S."/>
            <person name="Smith T.C."/>
            <person name="Stanton J.D."/>
            <person name="Ullery H.E."/>
            <person name="Wilson R.J."/>
            <person name="Serrano M.G."/>
            <person name="Buck G."/>
            <person name="Lee V."/>
            <person name="Wang Y."/>
            <person name="Carvalho R."/>
            <person name="Voegtly L."/>
            <person name="Shi R."/>
            <person name="Duckworth R."/>
            <person name="Johnson A."/>
            <person name="Loviza R."/>
            <person name="Walstead R."/>
            <person name="Shah Z."/>
            <person name="Kiflezghi M."/>
            <person name="Wade K."/>
            <person name="Ball S.L."/>
            <person name="Bradley K.W."/>
            <person name="Asai D.J."/>
            <person name="Bowman C.A."/>
            <person name="Russell D.A."/>
            <person name="Pope W.H."/>
            <person name="Jacobs-Sera D."/>
            <person name="Hendrix R.W."/>
            <person name="Hatfull G.F."/>
        </authorList>
    </citation>
    <scope>NUCLEOTIDE SEQUENCE [LARGE SCALE GENOMIC DNA]</scope>
    <source>
        <strain evidence="2 3">PUDD_83A45</strain>
    </source>
</reference>
<dbReference type="RefSeq" id="WP_052206412.1">
    <property type="nucleotide sequence ID" value="NZ_BAAAGW010000018.1"/>
</dbReference>
<organism evidence="2 3">
    <name type="scientific">Corynebacterium riegelii</name>
    <dbReference type="NCBI Taxonomy" id="156976"/>
    <lineage>
        <taxon>Bacteria</taxon>
        <taxon>Bacillati</taxon>
        <taxon>Actinomycetota</taxon>
        <taxon>Actinomycetes</taxon>
        <taxon>Mycobacteriales</taxon>
        <taxon>Corynebacteriaceae</taxon>
        <taxon>Corynebacterium</taxon>
    </lineage>
</organism>
<dbReference type="AlphaFoldDB" id="A0A0K1RER0"/>
<accession>A0A0K1RER0</accession>
<dbReference type="Proteomes" id="UP000060016">
    <property type="component" value="Chromosome"/>
</dbReference>
<dbReference type="EMBL" id="CP012342">
    <property type="protein sequence ID" value="AKV59883.1"/>
    <property type="molecule type" value="Genomic_DNA"/>
</dbReference>
<dbReference type="InterPro" id="IPR007138">
    <property type="entry name" value="ABM_dom"/>
</dbReference>
<feature type="compositionally biased region" description="Basic and acidic residues" evidence="1">
    <location>
        <begin position="81"/>
        <end position="91"/>
    </location>
</feature>
<dbReference type="Pfam" id="PF03992">
    <property type="entry name" value="ABM"/>
    <property type="match status" value="1"/>
</dbReference>
<dbReference type="PANTHER" id="PTHR34474">
    <property type="entry name" value="SIGNAL TRANSDUCTION PROTEIN TRAP"/>
    <property type="match status" value="1"/>
</dbReference>
<keyword evidence="2" id="KW-0560">Oxidoreductase</keyword>
<keyword evidence="2" id="KW-0503">Monooxygenase</keyword>
<keyword evidence="3" id="KW-1185">Reference proteome</keyword>
<proteinExistence type="predicted"/>
<dbReference type="Gene3D" id="3.30.70.100">
    <property type="match status" value="1"/>
</dbReference>
<dbReference type="PROSITE" id="PS51725">
    <property type="entry name" value="ABM"/>
    <property type="match status" value="1"/>
</dbReference>
<protein>
    <submittedName>
        <fullName evidence="2">Antibiotic biosynthesis monooxygenase</fullName>
    </submittedName>
</protein>
<sequence length="110" mass="12385">MSIVKINAISLPDNVPGAGEELERRFAARKHAIDTQPGFEGFQLLRPVKGEDRYFVVTRWADEESYRAWWAGQGRASHGSTKGEDGQERKPVSQKAELLEFEVVLDSLEP</sequence>
<evidence type="ECO:0000313" key="2">
    <source>
        <dbReference type="EMBL" id="AKV59883.1"/>
    </source>
</evidence>
<name>A0A0K1RER0_9CORY</name>
<gene>
    <name evidence="2" type="ORF">AK829_06065</name>
</gene>